<dbReference type="PROSITE" id="PS00455">
    <property type="entry name" value="AMP_BINDING"/>
    <property type="match status" value="1"/>
</dbReference>
<dbReference type="PROSITE" id="PS50075">
    <property type="entry name" value="CARRIER"/>
    <property type="match status" value="1"/>
</dbReference>
<evidence type="ECO:0000313" key="4">
    <source>
        <dbReference type="EMBL" id="KAF9895404.1"/>
    </source>
</evidence>
<dbReference type="SUPFAM" id="SSF53474">
    <property type="entry name" value="alpha/beta-Hydrolases"/>
    <property type="match status" value="1"/>
</dbReference>
<dbReference type="InterPro" id="IPR045851">
    <property type="entry name" value="AMP-bd_C_sf"/>
</dbReference>
<dbReference type="SUPFAM" id="SSF56801">
    <property type="entry name" value="Acetyl-CoA synthetase-like"/>
    <property type="match status" value="1"/>
</dbReference>
<keyword evidence="1" id="KW-0596">Phosphopantetheine</keyword>
<dbReference type="GO" id="GO:0006633">
    <property type="term" value="P:fatty acid biosynthetic process"/>
    <property type="evidence" value="ECO:0007669"/>
    <property type="project" value="TreeGrafter"/>
</dbReference>
<accession>A0AAD4CZ87</accession>
<dbReference type="Gene3D" id="3.40.50.12780">
    <property type="entry name" value="N-terminal domain of ligase-like"/>
    <property type="match status" value="1"/>
</dbReference>
<dbReference type="EMBL" id="VCAU01000001">
    <property type="protein sequence ID" value="KAF9895404.1"/>
    <property type="molecule type" value="Genomic_DNA"/>
</dbReference>
<reference evidence="4" key="2">
    <citation type="submission" date="2020-02" db="EMBL/GenBank/DDBJ databases">
        <authorList>
            <person name="Gilchrist C.L.M."/>
            <person name="Chooi Y.-H."/>
        </authorList>
    </citation>
    <scope>NUCLEOTIDE SEQUENCE</scope>
    <source>
        <strain evidence="4">MST-FP2251</strain>
    </source>
</reference>
<dbReference type="Gene3D" id="3.30.300.30">
    <property type="match status" value="1"/>
</dbReference>
<evidence type="ECO:0000313" key="5">
    <source>
        <dbReference type="Proteomes" id="UP001194746"/>
    </source>
</evidence>
<dbReference type="Gene3D" id="1.10.1200.10">
    <property type="entry name" value="ACP-like"/>
    <property type="match status" value="1"/>
</dbReference>
<keyword evidence="2" id="KW-0597">Phosphoprotein</keyword>
<sequence>MPAKNLQHLLEEVALQQGSGRIICYPLGNTNKPEISCSYDQLFREAQCASWALRSRATSGIDPGSAILLHFNSPWDSIIWFWAVILAGCVPVMSTTLPHNSSLRKAHLAHLSRMLTNPLCLTRQALMTEFGEQNYIVPIVVESLDLEEALPMNNHLHATPSDTAVMMLTSGSTGNSKAVCLSHEQILAANTGKLSVIPLDQGSFMNWICLDHVAAIVEIHLQAMLAYKDQIHVHSPDLLSNPLEFINLINKHRVCRTFAPNFFLARINAALSSNKEDDLRKWDLSCLGYLASGGEANVTRTCEELSIHLLQYDAPRSVIVPGFGMTETCAGAIFNLDCPKYDIAQGSEFASVGSCMSGIEMRITDDTHPCHSVPQGEHGNLEVAGPVVFKEYFNNPTATNETFTSDGWFKTGDCGFTSKTGYLTLSGRLKETMIINGVKHRPQEIECILDESNIPGLTPSFNCCFCSFPPGGETEEVCLVYLPTYAPEDMSSRVQTSDAISKAIIMSTGSRPRIIPLNQTLLQKSALGKLSRARIKESYEKGEYRIHQEINDEIVRLYRRVTRTPPRGELEERLLTIFHKSFELHGQDFDVQTPIFDLGITSIDLIKLKKNLEEHLDMVHEIPMVTLMTNSTVRNLSTALHKLKGPHVYSPIVPLHEKAPRNLYRPVYAIRARGFNGDEIPFSDIQEAVRTYYSAIKQKQPWGPYALAGYSYGSILAFEVGKVLERHGDTVQFLGSFNLPPHIKTRMRQLEFKECLLHLAYFLDLMTEDRARELGDELTDSSKDAVLDEVVRHSNQGRMTELTLSKSGLRRWACLAHALQSMAVDYEPSGSVATMDVFCCIPLAMVASSKQQWRDEHLSKWKDFTREEPKFHDVGGAHYTMLSPEHVFDF</sequence>
<dbReference type="InterPro" id="IPR029058">
    <property type="entry name" value="AB_hydrolase_fold"/>
</dbReference>
<keyword evidence="5" id="KW-1185">Reference proteome</keyword>
<dbReference type="SUPFAM" id="SSF47336">
    <property type="entry name" value="ACP-like"/>
    <property type="match status" value="1"/>
</dbReference>
<dbReference type="InterPro" id="IPR020845">
    <property type="entry name" value="AMP-binding_CS"/>
</dbReference>
<comment type="caution">
    <text evidence="4">The sequence shown here is derived from an EMBL/GenBank/DDBJ whole genome shotgun (WGS) entry which is preliminary data.</text>
</comment>
<dbReference type="Pfam" id="PF00975">
    <property type="entry name" value="Thioesterase"/>
    <property type="match status" value="1"/>
</dbReference>
<evidence type="ECO:0000256" key="1">
    <source>
        <dbReference type="ARBA" id="ARBA00022450"/>
    </source>
</evidence>
<dbReference type="Pfam" id="PF00501">
    <property type="entry name" value="AMP-binding"/>
    <property type="match status" value="1"/>
</dbReference>
<evidence type="ECO:0000259" key="3">
    <source>
        <dbReference type="PROSITE" id="PS50075"/>
    </source>
</evidence>
<proteinExistence type="predicted"/>
<dbReference type="GO" id="GO:0031957">
    <property type="term" value="F:very long-chain fatty acid-CoA ligase activity"/>
    <property type="evidence" value="ECO:0007669"/>
    <property type="project" value="TreeGrafter"/>
</dbReference>
<dbReference type="Gene3D" id="3.40.50.1820">
    <property type="entry name" value="alpha/beta hydrolase"/>
    <property type="match status" value="1"/>
</dbReference>
<dbReference type="PANTHER" id="PTHR24096">
    <property type="entry name" value="LONG-CHAIN-FATTY-ACID--COA LIGASE"/>
    <property type="match status" value="1"/>
</dbReference>
<dbReference type="AlphaFoldDB" id="A0AAD4CZ87"/>
<feature type="domain" description="Carrier" evidence="3">
    <location>
        <begin position="565"/>
        <end position="644"/>
    </location>
</feature>
<reference evidence="4" key="1">
    <citation type="journal article" date="2019" name="Beilstein J. Org. Chem.">
        <title>Nanangenines: drimane sesquiterpenoids as the dominant metabolite cohort of a novel Australian fungus, Aspergillus nanangensis.</title>
        <authorList>
            <person name="Lacey H.J."/>
            <person name="Gilchrist C.L.M."/>
            <person name="Crombie A."/>
            <person name="Kalaitzis J.A."/>
            <person name="Vuong D."/>
            <person name="Rutledge P.J."/>
            <person name="Turner P."/>
            <person name="Pitt J.I."/>
            <person name="Lacey E."/>
            <person name="Chooi Y.H."/>
            <person name="Piggott A.M."/>
        </authorList>
    </citation>
    <scope>NUCLEOTIDE SEQUENCE</scope>
    <source>
        <strain evidence="4">MST-FP2251</strain>
    </source>
</reference>
<dbReference type="Pfam" id="PF00550">
    <property type="entry name" value="PP-binding"/>
    <property type="match status" value="1"/>
</dbReference>
<dbReference type="InterPro" id="IPR001031">
    <property type="entry name" value="Thioesterase"/>
</dbReference>
<dbReference type="Proteomes" id="UP001194746">
    <property type="component" value="Unassembled WGS sequence"/>
</dbReference>
<gene>
    <name evidence="4" type="ORF">FE257_000310</name>
</gene>
<dbReference type="PANTHER" id="PTHR24096:SF267">
    <property type="entry name" value="MALONATE--COA LIGASE ACSF3, MITOCHONDRIAL"/>
    <property type="match status" value="1"/>
</dbReference>
<dbReference type="InterPro" id="IPR000873">
    <property type="entry name" value="AMP-dep_synth/lig_dom"/>
</dbReference>
<protein>
    <recommendedName>
        <fullName evidence="3">Carrier domain-containing protein</fullName>
    </recommendedName>
</protein>
<evidence type="ECO:0000256" key="2">
    <source>
        <dbReference type="ARBA" id="ARBA00022553"/>
    </source>
</evidence>
<organism evidence="4 5">
    <name type="scientific">Aspergillus nanangensis</name>
    <dbReference type="NCBI Taxonomy" id="2582783"/>
    <lineage>
        <taxon>Eukaryota</taxon>
        <taxon>Fungi</taxon>
        <taxon>Dikarya</taxon>
        <taxon>Ascomycota</taxon>
        <taxon>Pezizomycotina</taxon>
        <taxon>Eurotiomycetes</taxon>
        <taxon>Eurotiomycetidae</taxon>
        <taxon>Eurotiales</taxon>
        <taxon>Aspergillaceae</taxon>
        <taxon>Aspergillus</taxon>
        <taxon>Aspergillus subgen. Circumdati</taxon>
    </lineage>
</organism>
<dbReference type="InterPro" id="IPR042099">
    <property type="entry name" value="ANL_N_sf"/>
</dbReference>
<dbReference type="InterPro" id="IPR036736">
    <property type="entry name" value="ACP-like_sf"/>
</dbReference>
<dbReference type="InterPro" id="IPR009081">
    <property type="entry name" value="PP-bd_ACP"/>
</dbReference>
<name>A0AAD4CZ87_ASPNN</name>